<dbReference type="Proteomes" id="UP000236000">
    <property type="component" value="Unassembled WGS sequence"/>
</dbReference>
<dbReference type="RefSeq" id="WP_102714837.1">
    <property type="nucleotide sequence ID" value="NZ_PJKA01000013.1"/>
</dbReference>
<dbReference type="Pfam" id="PF02080">
    <property type="entry name" value="TrkA_C"/>
    <property type="match status" value="2"/>
</dbReference>
<feature type="transmembrane region" description="Helical" evidence="8">
    <location>
        <begin position="6"/>
        <end position="24"/>
    </location>
</feature>
<protein>
    <submittedName>
        <fullName evidence="10">YidE/YbjL duplication</fullName>
    </submittedName>
</protein>
<dbReference type="SUPFAM" id="SSF116726">
    <property type="entry name" value="TrkA C-terminal domain-like"/>
    <property type="match status" value="2"/>
</dbReference>
<comment type="subcellular location">
    <subcellularLocation>
        <location evidence="1">Cell membrane</location>
        <topology evidence="1">Multi-pass membrane protein</topology>
    </subcellularLocation>
</comment>
<comment type="caution">
    <text evidence="10">The sequence shown here is derived from an EMBL/GenBank/DDBJ whole genome shotgun (WGS) entry which is preliminary data.</text>
</comment>
<dbReference type="Pfam" id="PF06826">
    <property type="entry name" value="Asp-Al_Ex"/>
    <property type="match status" value="2"/>
</dbReference>
<dbReference type="NCBIfam" id="TIGR01625">
    <property type="entry name" value="YidE_YbjL_dupl"/>
    <property type="match status" value="2"/>
</dbReference>
<evidence type="ECO:0000256" key="5">
    <source>
        <dbReference type="ARBA" id="ARBA00022692"/>
    </source>
</evidence>
<keyword evidence="3" id="KW-0813">Transport</keyword>
<feature type="transmembrane region" description="Helical" evidence="8">
    <location>
        <begin position="56"/>
        <end position="77"/>
    </location>
</feature>
<proteinExistence type="inferred from homology"/>
<dbReference type="PROSITE" id="PS51202">
    <property type="entry name" value="RCK_C"/>
    <property type="match status" value="1"/>
</dbReference>
<evidence type="ECO:0000256" key="6">
    <source>
        <dbReference type="ARBA" id="ARBA00022989"/>
    </source>
</evidence>
<evidence type="ECO:0000313" key="10">
    <source>
        <dbReference type="EMBL" id="PNC16847.1"/>
    </source>
</evidence>
<evidence type="ECO:0000256" key="2">
    <source>
        <dbReference type="ARBA" id="ARBA00009854"/>
    </source>
</evidence>
<reference evidence="10 11" key="1">
    <citation type="journal article" date="2017" name="BMC Genomics">
        <title>Genome sequencing of 39 Akkermansia muciniphila isolates reveals its population structure, genomic and functional diverisity, and global distribution in mammalian gut microbiotas.</title>
        <authorList>
            <person name="Guo X."/>
            <person name="Li S."/>
            <person name="Zhang J."/>
            <person name="Wu F."/>
            <person name="Li X."/>
            <person name="Wu D."/>
            <person name="Zhang M."/>
            <person name="Ou Z."/>
            <person name="Jie Z."/>
            <person name="Yan Q."/>
            <person name="Li P."/>
            <person name="Yi J."/>
            <person name="Peng Y."/>
        </authorList>
    </citation>
    <scope>NUCLEOTIDE SEQUENCE [LARGE SCALE GENOMIC DNA]</scope>
    <source>
        <strain evidence="10 11">GP24</strain>
    </source>
</reference>
<evidence type="ECO:0000313" key="11">
    <source>
        <dbReference type="Proteomes" id="UP000236000"/>
    </source>
</evidence>
<evidence type="ECO:0000256" key="4">
    <source>
        <dbReference type="ARBA" id="ARBA00022475"/>
    </source>
</evidence>
<feature type="transmembrane region" description="Helical" evidence="8">
    <location>
        <begin position="382"/>
        <end position="404"/>
    </location>
</feature>
<evidence type="ECO:0000259" key="9">
    <source>
        <dbReference type="PROSITE" id="PS51202"/>
    </source>
</evidence>
<feature type="transmembrane region" description="Helical" evidence="8">
    <location>
        <begin position="479"/>
        <end position="497"/>
    </location>
</feature>
<keyword evidence="6 8" id="KW-1133">Transmembrane helix</keyword>
<feature type="transmembrane region" description="Helical" evidence="8">
    <location>
        <begin position="442"/>
        <end position="467"/>
    </location>
</feature>
<dbReference type="Gene3D" id="3.30.70.1450">
    <property type="entry name" value="Regulator of K+ conductance, C-terminal domain"/>
    <property type="match status" value="2"/>
</dbReference>
<feature type="transmembrane region" description="Helical" evidence="8">
    <location>
        <begin position="89"/>
        <end position="109"/>
    </location>
</feature>
<keyword evidence="4" id="KW-1003">Cell membrane</keyword>
<dbReference type="PANTHER" id="PTHR30445:SF3">
    <property type="entry name" value="TRANSPORT PROTEIN YIDE-RELATED"/>
    <property type="match status" value="1"/>
</dbReference>
<name>A0A2N8HAG7_9BACT</name>
<keyword evidence="5 8" id="KW-0812">Transmembrane</keyword>
<evidence type="ECO:0000256" key="7">
    <source>
        <dbReference type="ARBA" id="ARBA00023136"/>
    </source>
</evidence>
<dbReference type="GO" id="GO:0005886">
    <property type="term" value="C:plasma membrane"/>
    <property type="evidence" value="ECO:0007669"/>
    <property type="project" value="UniProtKB-SubCell"/>
</dbReference>
<dbReference type="InterPro" id="IPR006037">
    <property type="entry name" value="RCK_C"/>
</dbReference>
<keyword evidence="7 8" id="KW-0472">Membrane</keyword>
<dbReference type="InterPro" id="IPR050144">
    <property type="entry name" value="AAE_transporter"/>
</dbReference>
<gene>
    <name evidence="10" type="ORF">CXU22_09310</name>
</gene>
<dbReference type="OrthoDB" id="9155749at2"/>
<feature type="transmembrane region" description="Helical" evidence="8">
    <location>
        <begin position="147"/>
        <end position="167"/>
    </location>
</feature>
<organism evidence="10 11">
    <name type="scientific">Akkermansia muciniphila</name>
    <dbReference type="NCBI Taxonomy" id="239935"/>
    <lineage>
        <taxon>Bacteria</taxon>
        <taxon>Pseudomonadati</taxon>
        <taxon>Verrucomicrobiota</taxon>
        <taxon>Verrucomicrobiia</taxon>
        <taxon>Verrucomicrobiales</taxon>
        <taxon>Akkermansiaceae</taxon>
        <taxon>Akkermansia</taxon>
    </lineage>
</organism>
<comment type="similarity">
    <text evidence="2">Belongs to the AAE transporter (TC 2.A.81) family.</text>
</comment>
<dbReference type="AlphaFoldDB" id="A0A2N8HAG7"/>
<feature type="transmembrane region" description="Helical" evidence="8">
    <location>
        <begin position="509"/>
        <end position="528"/>
    </location>
</feature>
<sequence>MFDILLNHNTLVLFGIIFFGIALGSIKIYGLNLGLSGVLFVALAAGHYRLAIPNGVGQLGLALFVYCVGLSAGNRFFSAIAKQGSKLAVMSVVIVGVSALFTCLFGIWFNVPAGISSGIFAGACTSTPALAAATESLPGASGSGVSIGYGIAYPFGVVGVVLFVQLLPRLLHFDLNKEAKAMHSKQEASIISRLVRVTQPNLIGQNIADCKLLDGLHCMVTRVVRNDRLMPLTPEDTFREGTEVLIVGNSDTMPHDVAFLGEVCDNPYPMDSQKERRKLILTNKNYAGRKLRELKTLRTDGVIISRISRLGFTFVPTGDTTLERNDVLTVVGSPENLTKYGDKIGHRSQDMNQTDLLSLGFGLSLGIILGLVNFSLGNGLGISLGIAGGPLIVALLLGHFGRLGPIVGYIPRPTRLLLQDLGLVFFLADAGIKGGADLVTTVATHGAAVFIMGVIVTCSGMFAGYFVGMKVFKMNILECLGGICGGMTSTPALGAIASKTDSQAPVVSYATAYPVALILMTIIAKVIIQTIGGVVGV</sequence>
<feature type="transmembrane region" description="Helical" evidence="8">
    <location>
        <begin position="356"/>
        <end position="376"/>
    </location>
</feature>
<dbReference type="GO" id="GO:0006813">
    <property type="term" value="P:potassium ion transport"/>
    <property type="evidence" value="ECO:0007669"/>
    <property type="project" value="InterPro"/>
</dbReference>
<dbReference type="GO" id="GO:0008324">
    <property type="term" value="F:monoatomic cation transmembrane transporter activity"/>
    <property type="evidence" value="ECO:0007669"/>
    <property type="project" value="InterPro"/>
</dbReference>
<evidence type="ECO:0000256" key="3">
    <source>
        <dbReference type="ARBA" id="ARBA00022448"/>
    </source>
</evidence>
<dbReference type="InterPro" id="IPR036721">
    <property type="entry name" value="RCK_C_sf"/>
</dbReference>
<dbReference type="PANTHER" id="PTHR30445">
    <property type="entry name" value="K(+)_H(+) ANTIPORTER SUBUNIT KHTT"/>
    <property type="match status" value="1"/>
</dbReference>
<feature type="domain" description="RCK C-terminal" evidence="9">
    <location>
        <begin position="261"/>
        <end position="346"/>
    </location>
</feature>
<feature type="transmembrane region" description="Helical" evidence="8">
    <location>
        <begin position="31"/>
        <end position="50"/>
    </location>
</feature>
<accession>A0A2N8HAG7</accession>
<dbReference type="EMBL" id="PJKA01000013">
    <property type="protein sequence ID" value="PNC16847.1"/>
    <property type="molecule type" value="Genomic_DNA"/>
</dbReference>
<evidence type="ECO:0000256" key="8">
    <source>
        <dbReference type="SAM" id="Phobius"/>
    </source>
</evidence>
<dbReference type="InterPro" id="IPR006512">
    <property type="entry name" value="YidE_YbjL"/>
</dbReference>
<feature type="transmembrane region" description="Helical" evidence="8">
    <location>
        <begin position="416"/>
        <end position="436"/>
    </location>
</feature>
<evidence type="ECO:0000256" key="1">
    <source>
        <dbReference type="ARBA" id="ARBA00004651"/>
    </source>
</evidence>